<sequence>MESKIGITLACPTCGSQELEKLDVADGVEPDSARVRCKSCGALLGTWGEVKAQAKRVALDRVRLKFRNTFKGLKGWKLK</sequence>
<accession>A0A1E3H0W2</accession>
<comment type="caution">
    <text evidence="1">The sequence shown here is derived from an EMBL/GenBank/DDBJ whole genome shotgun (WGS) entry which is preliminary data.</text>
</comment>
<dbReference type="AlphaFoldDB" id="A0A1E3H0W2"/>
<organism evidence="1 2">
    <name type="scientific">Methylobrevis pamukkalensis</name>
    <dbReference type="NCBI Taxonomy" id="1439726"/>
    <lineage>
        <taxon>Bacteria</taxon>
        <taxon>Pseudomonadati</taxon>
        <taxon>Pseudomonadota</taxon>
        <taxon>Alphaproteobacteria</taxon>
        <taxon>Hyphomicrobiales</taxon>
        <taxon>Pleomorphomonadaceae</taxon>
        <taxon>Methylobrevis</taxon>
    </lineage>
</organism>
<gene>
    <name evidence="1" type="ORF">A6302_03473</name>
</gene>
<evidence type="ECO:0000313" key="1">
    <source>
        <dbReference type="EMBL" id="ODN69211.1"/>
    </source>
</evidence>
<evidence type="ECO:0000313" key="2">
    <source>
        <dbReference type="Proteomes" id="UP000094622"/>
    </source>
</evidence>
<keyword evidence="2" id="KW-1185">Reference proteome</keyword>
<proteinExistence type="predicted"/>
<reference evidence="1 2" key="1">
    <citation type="submission" date="2016-07" db="EMBL/GenBank/DDBJ databases">
        <title>Draft Genome Sequence of Methylobrevis pamukkalensis PK2.</title>
        <authorList>
            <person name="Vasilenko O.V."/>
            <person name="Doronina N.V."/>
            <person name="Shmareva M.N."/>
            <person name="Tarlachkov S.V."/>
            <person name="Mustakhimov I."/>
            <person name="Trotsenko Y.A."/>
        </authorList>
    </citation>
    <scope>NUCLEOTIDE SEQUENCE [LARGE SCALE GENOMIC DNA]</scope>
    <source>
        <strain evidence="1 2">PK2</strain>
    </source>
</reference>
<dbReference type="RefSeq" id="WP_069307809.1">
    <property type="nucleotide sequence ID" value="NZ_MCRJ01000103.1"/>
</dbReference>
<dbReference type="EMBL" id="MCRJ01000103">
    <property type="protein sequence ID" value="ODN69211.1"/>
    <property type="molecule type" value="Genomic_DNA"/>
</dbReference>
<dbReference type="Proteomes" id="UP000094622">
    <property type="component" value="Unassembled WGS sequence"/>
</dbReference>
<name>A0A1E3H0W2_9HYPH</name>
<protein>
    <submittedName>
        <fullName evidence="1">Uncharacterized protein</fullName>
    </submittedName>
</protein>
<dbReference type="OrthoDB" id="8086074at2"/>